<feature type="domain" description="CHAT" evidence="1">
    <location>
        <begin position="359"/>
        <end position="543"/>
    </location>
</feature>
<accession>A0A8H4WRS3</accession>
<dbReference type="AlphaFoldDB" id="A0A8H4WRS3"/>
<evidence type="ECO:0000313" key="3">
    <source>
        <dbReference type="Proteomes" id="UP000622797"/>
    </source>
</evidence>
<proteinExistence type="predicted"/>
<comment type="caution">
    <text evidence="2">The sequence shown here is derived from an EMBL/GenBank/DDBJ whole genome shotgun (WGS) entry which is preliminary data.</text>
</comment>
<dbReference type="OrthoDB" id="9991317at2759"/>
<dbReference type="InterPro" id="IPR024983">
    <property type="entry name" value="CHAT_dom"/>
</dbReference>
<gene>
    <name evidence="2" type="ORF">FSARC_13928</name>
</gene>
<evidence type="ECO:0000313" key="2">
    <source>
        <dbReference type="EMBL" id="KAF4947626.1"/>
    </source>
</evidence>
<sequence>MGEPYYLFQALSLCSLSGFYWERFQRLNNVCDLKDSIDTMKRAIAEFPIDHPLHSGLMRNLGNLLERRFTEVGTANDRQDAISAFETVIKSPNGSLLHRVLAGRSAGLLCTQIGDWKRAYDNLAEAVRLMPRISPACLSREDQEYVLSGLTGLSLLAATASLNTRHRPASALSLLELGRGIMSSLALRLRNDDLELKSRCPDLWKQHEAAREKLTQPFSLTAVSEILGRPILKTHIMLIGNDAVDPITSGATERSHQTVEDMEEIEQQIRSINGFEQFQLPPSPEELIELANLGPIVSFSVNQFQSDALIITNSGIRHIALPKLFYGDVQSRAQQIVGQERLSIGVLSSWKGRNKQLRKLLEWLWDAAVYDILAELDLLSNSSPSLPRVFWNTSGLMGLLPVHAAGYYRKETDLNAPDHVISTYIPTIMSLRNARQKDLNRFTDTEQRILTVSMPETPGKTSLRVSKEIKSIKDSFSKLPLASLRVLENPTPTTVMKEMETCAIVHFACHAVSDPIFPSRSCLVVGQAEDGNPDKLPVRELVGKILSHVLSSWLDTLM</sequence>
<keyword evidence="3" id="KW-1185">Reference proteome</keyword>
<dbReference type="Proteomes" id="UP000622797">
    <property type="component" value="Unassembled WGS sequence"/>
</dbReference>
<dbReference type="Pfam" id="PF12770">
    <property type="entry name" value="CHAT"/>
    <property type="match status" value="1"/>
</dbReference>
<name>A0A8H4WRS3_9HYPO</name>
<protein>
    <recommendedName>
        <fullName evidence="1">CHAT domain-containing protein</fullName>
    </recommendedName>
</protein>
<reference evidence="2" key="1">
    <citation type="journal article" date="2020" name="BMC Genomics">
        <title>Correction to: Identification and distribution of gene clusters required for synthesis of sphingolipid metabolism inhibitors in diverse species of the filamentous fungus Fusarium.</title>
        <authorList>
            <person name="Kim H.S."/>
            <person name="Lohmar J.M."/>
            <person name="Busman M."/>
            <person name="Brown D.W."/>
            <person name="Naumann T.A."/>
            <person name="Divon H.H."/>
            <person name="Lysoe E."/>
            <person name="Uhlig S."/>
            <person name="Proctor R.H."/>
        </authorList>
    </citation>
    <scope>NUCLEOTIDE SEQUENCE</scope>
    <source>
        <strain evidence="2">NRRL 20472</strain>
    </source>
</reference>
<evidence type="ECO:0000259" key="1">
    <source>
        <dbReference type="Pfam" id="PF12770"/>
    </source>
</evidence>
<dbReference type="EMBL" id="JABEXW010001096">
    <property type="protein sequence ID" value="KAF4947626.1"/>
    <property type="molecule type" value="Genomic_DNA"/>
</dbReference>
<reference evidence="2" key="2">
    <citation type="submission" date="2020-05" db="EMBL/GenBank/DDBJ databases">
        <authorList>
            <person name="Kim H.-S."/>
            <person name="Proctor R.H."/>
            <person name="Brown D.W."/>
        </authorList>
    </citation>
    <scope>NUCLEOTIDE SEQUENCE</scope>
    <source>
        <strain evidence="2">NRRL 20472</strain>
    </source>
</reference>
<organism evidence="2 3">
    <name type="scientific">Fusarium sarcochroum</name>
    <dbReference type="NCBI Taxonomy" id="1208366"/>
    <lineage>
        <taxon>Eukaryota</taxon>
        <taxon>Fungi</taxon>
        <taxon>Dikarya</taxon>
        <taxon>Ascomycota</taxon>
        <taxon>Pezizomycotina</taxon>
        <taxon>Sordariomycetes</taxon>
        <taxon>Hypocreomycetidae</taxon>
        <taxon>Hypocreales</taxon>
        <taxon>Nectriaceae</taxon>
        <taxon>Fusarium</taxon>
        <taxon>Fusarium lateritium species complex</taxon>
    </lineage>
</organism>